<sequence length="257" mass="27792">MRVSALHCHAALLFSCAIEFASAATSCSVSSPPQRAALVELYTSEGCNSCPPADNWLSALDQTRNTKAVVPLALHVDYWDNLGWKDRFAQPTFTSRQQHLSAHGGKHVVYTPEVFVGGQELRSWSNEETFATRVHQLNAESPLVEIHIDAHAVPSGNMAFDAAFKATERLPEDAVAYMAIYENRVESPVKAGENTGVTLHHNRVVRRWIGPVNFVNGRATISGGYSTDAGRSGLVAFVESPATGEVLQVVELSSCGG</sequence>
<dbReference type="PROSITE" id="PS51257">
    <property type="entry name" value="PROKAR_LIPOPROTEIN"/>
    <property type="match status" value="1"/>
</dbReference>
<evidence type="ECO:0000313" key="2">
    <source>
        <dbReference type="EMBL" id="SAL70353.1"/>
    </source>
</evidence>
<dbReference type="InterPro" id="IPR010634">
    <property type="entry name" value="DUF1223"/>
</dbReference>
<gene>
    <name evidence="2" type="ORF">AWB65_06912</name>
</gene>
<evidence type="ECO:0000256" key="1">
    <source>
        <dbReference type="SAM" id="SignalP"/>
    </source>
</evidence>
<dbReference type="SUPFAM" id="SSF52833">
    <property type="entry name" value="Thioredoxin-like"/>
    <property type="match status" value="1"/>
</dbReference>
<keyword evidence="1" id="KW-0732">Signal</keyword>
<dbReference type="PANTHER" id="PTHR36057">
    <property type="match status" value="1"/>
</dbReference>
<feature type="signal peptide" evidence="1">
    <location>
        <begin position="1"/>
        <end position="23"/>
    </location>
</feature>
<dbReference type="PANTHER" id="PTHR36057:SF1">
    <property type="entry name" value="LIPOPROTEIN LIPID ATTACHMENT SITE-LIKE PROTEIN, PUTATIVE (DUF1223)-RELATED"/>
    <property type="match status" value="1"/>
</dbReference>
<evidence type="ECO:0000313" key="3">
    <source>
        <dbReference type="Proteomes" id="UP000054977"/>
    </source>
</evidence>
<accession>A0A158JPD1</accession>
<evidence type="ECO:0008006" key="4">
    <source>
        <dbReference type="Google" id="ProtNLM"/>
    </source>
</evidence>
<feature type="chain" id="PRO_5011111685" description="DUF1223 domain-containing protein" evidence="1">
    <location>
        <begin position="24"/>
        <end position="257"/>
    </location>
</feature>
<comment type="caution">
    <text evidence="2">The sequence shown here is derived from an EMBL/GenBank/DDBJ whole genome shotgun (WGS) entry which is preliminary data.</text>
</comment>
<dbReference type="EMBL" id="FCNW02000179">
    <property type="protein sequence ID" value="SAL70353.1"/>
    <property type="molecule type" value="Genomic_DNA"/>
</dbReference>
<dbReference type="InterPro" id="IPR036249">
    <property type="entry name" value="Thioredoxin-like_sf"/>
</dbReference>
<dbReference type="AlphaFoldDB" id="A0A158JPD1"/>
<name>A0A158JPD1_9BURK</name>
<organism evidence="2 3">
    <name type="scientific">Caballeronia humi</name>
    <dbReference type="NCBI Taxonomy" id="326474"/>
    <lineage>
        <taxon>Bacteria</taxon>
        <taxon>Pseudomonadati</taxon>
        <taxon>Pseudomonadota</taxon>
        <taxon>Betaproteobacteria</taxon>
        <taxon>Burkholderiales</taxon>
        <taxon>Burkholderiaceae</taxon>
        <taxon>Caballeronia</taxon>
    </lineage>
</organism>
<keyword evidence="3" id="KW-1185">Reference proteome</keyword>
<dbReference type="Proteomes" id="UP000054977">
    <property type="component" value="Unassembled WGS sequence"/>
</dbReference>
<proteinExistence type="predicted"/>
<dbReference type="STRING" id="326474.AWB65_06912"/>
<reference evidence="2" key="1">
    <citation type="submission" date="2016-01" db="EMBL/GenBank/DDBJ databases">
        <authorList>
            <person name="Peeters C."/>
        </authorList>
    </citation>
    <scope>NUCLEOTIDE SEQUENCE [LARGE SCALE GENOMIC DNA]</scope>
    <source>
        <strain evidence="2">LMG 22934</strain>
    </source>
</reference>
<dbReference type="OrthoDB" id="9808254at2"/>
<dbReference type="Pfam" id="PF06764">
    <property type="entry name" value="DUF1223"/>
    <property type="match status" value="1"/>
</dbReference>
<protein>
    <recommendedName>
        <fullName evidence="4">DUF1223 domain-containing protein</fullName>
    </recommendedName>
</protein>